<organism evidence="3 4">
    <name type="scientific">Knoellia flava</name>
    <dbReference type="NCBI Taxonomy" id="913969"/>
    <lineage>
        <taxon>Bacteria</taxon>
        <taxon>Bacillati</taxon>
        <taxon>Actinomycetota</taxon>
        <taxon>Actinomycetes</taxon>
        <taxon>Micrococcales</taxon>
        <taxon>Intrasporangiaceae</taxon>
        <taxon>Knoellia</taxon>
    </lineage>
</organism>
<evidence type="ECO:0000313" key="4">
    <source>
        <dbReference type="Proteomes" id="UP000628079"/>
    </source>
</evidence>
<evidence type="ECO:0000256" key="2">
    <source>
        <dbReference type="SAM" id="SignalP"/>
    </source>
</evidence>
<dbReference type="PROSITE" id="PS51318">
    <property type="entry name" value="TAT"/>
    <property type="match status" value="1"/>
</dbReference>
<feature type="chain" id="PRO_5038823665" description="Superoxide dismutase" evidence="2">
    <location>
        <begin position="34"/>
        <end position="328"/>
    </location>
</feature>
<accession>A0A8H9KRV8</accession>
<dbReference type="SUPFAM" id="SSF63829">
    <property type="entry name" value="Calcium-dependent phosphotriesterase"/>
    <property type="match status" value="1"/>
</dbReference>
<dbReference type="EMBL" id="BMEA01000001">
    <property type="protein sequence ID" value="GGB75662.1"/>
    <property type="molecule type" value="Genomic_DNA"/>
</dbReference>
<sequence length="328" mass="33343">MVTPASPSRRQLLTGAAASVVASTAVLASPATAEPRRAAPAPETVPLPNGLRPEGITSGPGTRFYVGSLADGRIVAGDLLTATSSTLLPGATGRALRGLFWDARTNLVWAAGNVGAVGHVWAVDGTTGAVVQDTVVDGAKFLNDLVVDGDTVWVTDSRIVPDRLTKIALTAGGAPTGAAPTFLPLGGAWPQGDGAAVNANGIRVLPDGSLVLNNSRVGGLWQVDLATGEASEIPVSGGPGITGGDGLVLDGHTLYNVRGSGQAEVSVLELVPVGSAWAARWRGARTDETLDVPSTATLAGGWLWAVNARFGVPSPETATYWVTRLPAR</sequence>
<feature type="signal peptide" evidence="2">
    <location>
        <begin position="1"/>
        <end position="33"/>
    </location>
</feature>
<dbReference type="InterPro" id="IPR006311">
    <property type="entry name" value="TAT_signal"/>
</dbReference>
<name>A0A8H9KRV8_9MICO</name>
<keyword evidence="2" id="KW-0732">Signal</keyword>
<dbReference type="Gene3D" id="2.120.10.30">
    <property type="entry name" value="TolB, C-terminal domain"/>
    <property type="match status" value="1"/>
</dbReference>
<reference evidence="3" key="1">
    <citation type="journal article" date="2014" name="Int. J. Syst. Evol. Microbiol.">
        <title>Complete genome sequence of Corynebacterium casei LMG S-19264T (=DSM 44701T), isolated from a smear-ripened cheese.</title>
        <authorList>
            <consortium name="US DOE Joint Genome Institute (JGI-PGF)"/>
            <person name="Walter F."/>
            <person name="Albersmeier A."/>
            <person name="Kalinowski J."/>
            <person name="Ruckert C."/>
        </authorList>
    </citation>
    <scope>NUCLEOTIDE SEQUENCE</scope>
    <source>
        <strain evidence="3">CGMCC 1.10749</strain>
    </source>
</reference>
<protein>
    <recommendedName>
        <fullName evidence="5">Superoxide dismutase</fullName>
    </recommendedName>
</protein>
<evidence type="ECO:0000313" key="3">
    <source>
        <dbReference type="EMBL" id="GGB75662.1"/>
    </source>
</evidence>
<dbReference type="InterPro" id="IPR011042">
    <property type="entry name" value="6-blade_b-propeller_TolB-like"/>
</dbReference>
<dbReference type="Proteomes" id="UP000628079">
    <property type="component" value="Unassembled WGS sequence"/>
</dbReference>
<proteinExistence type="predicted"/>
<gene>
    <name evidence="3" type="ORF">GCM10011314_14000</name>
</gene>
<feature type="region of interest" description="Disordered" evidence="1">
    <location>
        <begin position="31"/>
        <end position="58"/>
    </location>
</feature>
<feature type="compositionally biased region" description="Low complexity" evidence="1">
    <location>
        <begin position="31"/>
        <end position="44"/>
    </location>
</feature>
<dbReference type="RefSeq" id="WP_035949093.1">
    <property type="nucleotide sequence ID" value="NZ_BMEA01000001.1"/>
</dbReference>
<evidence type="ECO:0008006" key="5">
    <source>
        <dbReference type="Google" id="ProtNLM"/>
    </source>
</evidence>
<evidence type="ECO:0000256" key="1">
    <source>
        <dbReference type="SAM" id="MobiDB-lite"/>
    </source>
</evidence>
<dbReference type="AlphaFoldDB" id="A0A8H9KRV8"/>
<reference evidence="3" key="2">
    <citation type="submission" date="2020-09" db="EMBL/GenBank/DDBJ databases">
        <authorList>
            <person name="Sun Q."/>
            <person name="Zhou Y."/>
        </authorList>
    </citation>
    <scope>NUCLEOTIDE SEQUENCE</scope>
    <source>
        <strain evidence="3">CGMCC 1.10749</strain>
    </source>
</reference>
<comment type="caution">
    <text evidence="3">The sequence shown here is derived from an EMBL/GenBank/DDBJ whole genome shotgun (WGS) entry which is preliminary data.</text>
</comment>